<dbReference type="InterPro" id="IPR011009">
    <property type="entry name" value="Kinase-like_dom_sf"/>
</dbReference>
<dbReference type="Gene3D" id="1.10.510.10">
    <property type="entry name" value="Transferase(Phosphotransferase) domain 1"/>
    <property type="match status" value="1"/>
</dbReference>
<dbReference type="PROSITE" id="PS00108">
    <property type="entry name" value="PROTEIN_KINASE_ST"/>
    <property type="match status" value="1"/>
</dbReference>
<dbReference type="OrthoDB" id="5800476at2759"/>
<dbReference type="EMBL" id="CAMXCT030000839">
    <property type="protein sequence ID" value="CAL4771158.1"/>
    <property type="molecule type" value="Genomic_DNA"/>
</dbReference>
<comment type="similarity">
    <text evidence="6">Belongs to the protein kinase superfamily.</text>
</comment>
<feature type="binding site" evidence="5">
    <location>
        <position position="68"/>
    </location>
    <ligand>
        <name>ATP</name>
        <dbReference type="ChEBI" id="CHEBI:30616"/>
    </ligand>
</feature>
<dbReference type="GO" id="GO:0004674">
    <property type="term" value="F:protein serine/threonine kinase activity"/>
    <property type="evidence" value="ECO:0007669"/>
    <property type="project" value="UniProtKB-KW"/>
</dbReference>
<keyword evidence="2 5" id="KW-0547">Nucleotide-binding</keyword>
<dbReference type="GO" id="GO:0005524">
    <property type="term" value="F:ATP binding"/>
    <property type="evidence" value="ECO:0007669"/>
    <property type="project" value="UniProtKB-UniRule"/>
</dbReference>
<dbReference type="AlphaFoldDB" id="A0A9P1C4T7"/>
<gene>
    <name evidence="8" type="ORF">C1SCF055_LOCUS11424</name>
</gene>
<evidence type="ECO:0000256" key="5">
    <source>
        <dbReference type="PROSITE-ProRule" id="PRU10141"/>
    </source>
</evidence>
<protein>
    <recommendedName>
        <fullName evidence="4">Casein kinase I</fullName>
        <ecNumber evidence="1">2.7.11.1</ecNumber>
    </recommendedName>
</protein>
<sequence length="328" mass="37352">MNWLVIPIADDSPLPYFPHIVWRPRVVPLCVDVGGQDDKFYLGRRLGSGSFGQVFLAKNRRGKELAVKVEMACRSTLLFSEAHLLKRLASPGFPKVHHVCAEGGYNMLAMDLLGPSLDAVFQKCGRHFSFKTLAMMAAQMLDRLSYLHSKEYVHRDIKPENFLIGLGERRNVIHLVDFGLSKKRRDKPRAEQKSLTGTARYASIRAHHGKDQGYCDDLESMGYVLAYFLRGKLPWQGLDADTKEAKHAQILEMKSSTSAQELCGHHSTFATFLDYAKSLRFEDKPNYQHFRRSFTKALTDVGLEVRSWEIQMDQRIQGLIKSDKTEVC</sequence>
<keyword evidence="10" id="KW-1185">Reference proteome</keyword>
<dbReference type="EMBL" id="CAMXCT020000839">
    <property type="protein sequence ID" value="CAL1137221.1"/>
    <property type="molecule type" value="Genomic_DNA"/>
</dbReference>
<name>A0A9P1C4T7_9DINO</name>
<keyword evidence="9" id="KW-0808">Transferase</keyword>
<dbReference type="SMART" id="SM00220">
    <property type="entry name" value="S_TKc"/>
    <property type="match status" value="1"/>
</dbReference>
<evidence type="ECO:0000256" key="4">
    <source>
        <dbReference type="ARBA" id="ARBA00023860"/>
    </source>
</evidence>
<keyword evidence="9" id="KW-0418">Kinase</keyword>
<evidence type="ECO:0000256" key="3">
    <source>
        <dbReference type="ARBA" id="ARBA00022840"/>
    </source>
</evidence>
<organism evidence="8">
    <name type="scientific">Cladocopium goreaui</name>
    <dbReference type="NCBI Taxonomy" id="2562237"/>
    <lineage>
        <taxon>Eukaryota</taxon>
        <taxon>Sar</taxon>
        <taxon>Alveolata</taxon>
        <taxon>Dinophyceae</taxon>
        <taxon>Suessiales</taxon>
        <taxon>Symbiodiniaceae</taxon>
        <taxon>Cladocopium</taxon>
    </lineage>
</organism>
<dbReference type="InterPro" id="IPR017441">
    <property type="entry name" value="Protein_kinase_ATP_BS"/>
</dbReference>
<dbReference type="PROSITE" id="PS50011">
    <property type="entry name" value="PROTEIN_KINASE_DOM"/>
    <property type="match status" value="1"/>
</dbReference>
<accession>A0A9P1C4T7</accession>
<dbReference type="SUPFAM" id="SSF56112">
    <property type="entry name" value="Protein kinase-like (PK-like)"/>
    <property type="match status" value="1"/>
</dbReference>
<dbReference type="PROSITE" id="PS00107">
    <property type="entry name" value="PROTEIN_KINASE_ATP"/>
    <property type="match status" value="1"/>
</dbReference>
<reference evidence="8" key="1">
    <citation type="submission" date="2022-10" db="EMBL/GenBank/DDBJ databases">
        <authorList>
            <person name="Chen Y."/>
            <person name="Dougan E. K."/>
            <person name="Chan C."/>
            <person name="Rhodes N."/>
            <person name="Thang M."/>
        </authorList>
    </citation>
    <scope>NUCLEOTIDE SEQUENCE</scope>
</reference>
<comment type="caution">
    <text evidence="8">The sequence shown here is derived from an EMBL/GenBank/DDBJ whole genome shotgun (WGS) entry which is preliminary data.</text>
</comment>
<dbReference type="InterPro" id="IPR000719">
    <property type="entry name" value="Prot_kinase_dom"/>
</dbReference>
<proteinExistence type="inferred from homology"/>
<dbReference type="PANTHER" id="PTHR11909">
    <property type="entry name" value="CASEIN KINASE-RELATED"/>
    <property type="match status" value="1"/>
</dbReference>
<dbReference type="CDD" id="cd14016">
    <property type="entry name" value="STKc_CK1"/>
    <property type="match status" value="1"/>
</dbReference>
<dbReference type="EC" id="2.7.11.1" evidence="1"/>
<dbReference type="InterPro" id="IPR008271">
    <property type="entry name" value="Ser/Thr_kinase_AS"/>
</dbReference>
<evidence type="ECO:0000256" key="2">
    <source>
        <dbReference type="ARBA" id="ARBA00022741"/>
    </source>
</evidence>
<feature type="domain" description="Protein kinase" evidence="7">
    <location>
        <begin position="40"/>
        <end position="295"/>
    </location>
</feature>
<keyword evidence="6" id="KW-0723">Serine/threonine-protein kinase</keyword>
<reference evidence="9 10" key="2">
    <citation type="submission" date="2024-05" db="EMBL/GenBank/DDBJ databases">
        <authorList>
            <person name="Chen Y."/>
            <person name="Shah S."/>
            <person name="Dougan E. K."/>
            <person name="Thang M."/>
            <person name="Chan C."/>
        </authorList>
    </citation>
    <scope>NUCLEOTIDE SEQUENCE [LARGE SCALE GENOMIC DNA]</scope>
</reference>
<evidence type="ECO:0000313" key="10">
    <source>
        <dbReference type="Proteomes" id="UP001152797"/>
    </source>
</evidence>
<evidence type="ECO:0000313" key="8">
    <source>
        <dbReference type="EMBL" id="CAI3983846.1"/>
    </source>
</evidence>
<dbReference type="InterPro" id="IPR050235">
    <property type="entry name" value="CK1_Ser-Thr_kinase"/>
</dbReference>
<evidence type="ECO:0000256" key="6">
    <source>
        <dbReference type="RuleBase" id="RU000304"/>
    </source>
</evidence>
<evidence type="ECO:0000256" key="1">
    <source>
        <dbReference type="ARBA" id="ARBA00012513"/>
    </source>
</evidence>
<evidence type="ECO:0000259" key="7">
    <source>
        <dbReference type="PROSITE" id="PS50011"/>
    </source>
</evidence>
<keyword evidence="3 5" id="KW-0067">ATP-binding</keyword>
<dbReference type="EMBL" id="CAMXCT010000839">
    <property type="protein sequence ID" value="CAI3983846.1"/>
    <property type="molecule type" value="Genomic_DNA"/>
</dbReference>
<dbReference type="Pfam" id="PF00069">
    <property type="entry name" value="Pkinase"/>
    <property type="match status" value="1"/>
</dbReference>
<evidence type="ECO:0000313" key="9">
    <source>
        <dbReference type="EMBL" id="CAL4771158.1"/>
    </source>
</evidence>
<dbReference type="Proteomes" id="UP001152797">
    <property type="component" value="Unassembled WGS sequence"/>
</dbReference>